<dbReference type="RefSeq" id="XP_025600517.1">
    <property type="nucleotide sequence ID" value="XM_025744687.1"/>
</dbReference>
<keyword evidence="1" id="KW-0812">Transmembrane</keyword>
<feature type="transmembrane region" description="Helical" evidence="1">
    <location>
        <begin position="284"/>
        <end position="303"/>
    </location>
</feature>
<evidence type="ECO:0008006" key="4">
    <source>
        <dbReference type="Google" id="ProtNLM"/>
    </source>
</evidence>
<dbReference type="EMBL" id="KZ819286">
    <property type="protein sequence ID" value="PWO00239.1"/>
    <property type="molecule type" value="Genomic_DNA"/>
</dbReference>
<protein>
    <recommendedName>
        <fullName evidence="4">NAD dependent epimerase/dehydratase</fullName>
    </recommendedName>
</protein>
<dbReference type="Gene3D" id="3.40.50.300">
    <property type="entry name" value="P-loop containing nucleotide triphosphate hydrolases"/>
    <property type="match status" value="1"/>
</dbReference>
<dbReference type="STRING" id="58919.A0A316ZGQ8"/>
<dbReference type="SUPFAM" id="SSF52540">
    <property type="entry name" value="P-loop containing nucleoside triphosphate hydrolases"/>
    <property type="match status" value="1"/>
</dbReference>
<dbReference type="PANTHER" id="PTHR36978:SF4">
    <property type="entry name" value="P-LOOP CONTAINING NUCLEOSIDE TRIPHOSPHATE HYDROLASE PROTEIN"/>
    <property type="match status" value="1"/>
</dbReference>
<organism evidence="2 3">
    <name type="scientific">Tilletiopsis washingtonensis</name>
    <dbReference type="NCBI Taxonomy" id="58919"/>
    <lineage>
        <taxon>Eukaryota</taxon>
        <taxon>Fungi</taxon>
        <taxon>Dikarya</taxon>
        <taxon>Basidiomycota</taxon>
        <taxon>Ustilaginomycotina</taxon>
        <taxon>Exobasidiomycetes</taxon>
        <taxon>Entylomatales</taxon>
        <taxon>Entylomatales incertae sedis</taxon>
        <taxon>Tilletiopsis</taxon>
    </lineage>
</organism>
<name>A0A316ZGQ8_9BASI</name>
<keyword evidence="1" id="KW-0472">Membrane</keyword>
<dbReference type="AlphaFoldDB" id="A0A316ZGQ8"/>
<dbReference type="PANTHER" id="PTHR36978">
    <property type="entry name" value="P-LOOP CONTAINING NUCLEOTIDE TRIPHOSPHATE HYDROLASE"/>
    <property type="match status" value="1"/>
</dbReference>
<dbReference type="InterPro" id="IPR040632">
    <property type="entry name" value="Sulfotransfer_4"/>
</dbReference>
<sequence>MSTFDALDPYNDHYHEGPRRVPLRVLSLGMSRTATSSTQQALVQLGYSPSYHGFKSWRAPLRGGHANSDAARWLRACQLKWETPPSAKRTLELHRTLDELLGGCQAAGDMPVVIFWRELWEMHKDDPEFKIILNIRNTDSWHKSWLVVVKGFTPTLRLKLLYVFDAPMRAMLRHTLLAARYFWEVESKKKSKSWKFWKSDSTSDSASWTRDSAISRRIYEQHNADIIATIPPERLLLWGPQDGWEPLCTFLGRPVPQVKMPHVNDAAATEAVWEDVLQAAQRRVLRRAALFFGVIAVLAGWWLRA</sequence>
<evidence type="ECO:0000313" key="3">
    <source>
        <dbReference type="Proteomes" id="UP000245946"/>
    </source>
</evidence>
<reference evidence="2 3" key="1">
    <citation type="journal article" date="2018" name="Mol. Biol. Evol.">
        <title>Broad Genomic Sampling Reveals a Smut Pathogenic Ancestry of the Fungal Clade Ustilaginomycotina.</title>
        <authorList>
            <person name="Kijpornyongpan T."/>
            <person name="Mondo S.J."/>
            <person name="Barry K."/>
            <person name="Sandor L."/>
            <person name="Lee J."/>
            <person name="Lipzen A."/>
            <person name="Pangilinan J."/>
            <person name="LaButti K."/>
            <person name="Hainaut M."/>
            <person name="Henrissat B."/>
            <person name="Grigoriev I.V."/>
            <person name="Spatafora J.W."/>
            <person name="Aime M.C."/>
        </authorList>
    </citation>
    <scope>NUCLEOTIDE SEQUENCE [LARGE SCALE GENOMIC DNA]</scope>
    <source>
        <strain evidence="2 3">MCA 4186</strain>
    </source>
</reference>
<dbReference type="Proteomes" id="UP000245946">
    <property type="component" value="Unassembled WGS sequence"/>
</dbReference>
<gene>
    <name evidence="2" type="ORF">FA09DRAFT_345289</name>
</gene>
<accession>A0A316ZGQ8</accession>
<keyword evidence="3" id="KW-1185">Reference proteome</keyword>
<evidence type="ECO:0000256" key="1">
    <source>
        <dbReference type="SAM" id="Phobius"/>
    </source>
</evidence>
<dbReference type="OrthoDB" id="2832083at2759"/>
<dbReference type="Pfam" id="PF17784">
    <property type="entry name" value="Sulfotransfer_4"/>
    <property type="match status" value="1"/>
</dbReference>
<dbReference type="GeneID" id="37272231"/>
<evidence type="ECO:0000313" key="2">
    <source>
        <dbReference type="EMBL" id="PWO00239.1"/>
    </source>
</evidence>
<proteinExistence type="predicted"/>
<dbReference type="InterPro" id="IPR027417">
    <property type="entry name" value="P-loop_NTPase"/>
</dbReference>
<keyword evidence="1" id="KW-1133">Transmembrane helix</keyword>